<evidence type="ECO:0008006" key="4">
    <source>
        <dbReference type="Google" id="ProtNLM"/>
    </source>
</evidence>
<gene>
    <name evidence="2" type="ORF">GCM10007415_17960</name>
</gene>
<dbReference type="PANTHER" id="PTHR30535">
    <property type="entry name" value="VITAMIN B12-BINDING PROTEIN"/>
    <property type="match status" value="1"/>
</dbReference>
<protein>
    <recommendedName>
        <fullName evidence="4">Fe/B12 periplasmic-binding domain-containing protein</fullName>
    </recommendedName>
</protein>
<dbReference type="Proteomes" id="UP000660862">
    <property type="component" value="Unassembled WGS sequence"/>
</dbReference>
<evidence type="ECO:0000256" key="1">
    <source>
        <dbReference type="SAM" id="Coils"/>
    </source>
</evidence>
<evidence type="ECO:0000313" key="3">
    <source>
        <dbReference type="Proteomes" id="UP000660862"/>
    </source>
</evidence>
<dbReference type="AlphaFoldDB" id="A0A917M905"/>
<dbReference type="PANTHER" id="PTHR30535:SF34">
    <property type="entry name" value="MOLYBDATE-BINDING PROTEIN MOLA"/>
    <property type="match status" value="1"/>
</dbReference>
<sequence length="220" mass="24613">MLTFAPMQSPLLSLHSIFDALDLDVVYIPLFEQSPTHADLISANTPETVYNAIQEIGNTLNASQKANQLVENLEERINIISHKLKFILEENKPNVLFLNDVSPAKTIYNEYLGNMVQVAGGRIQPGTRDNQVGNPDILIIVNDKPIPQLLNELPNALSTPDWSQTAAISNGNVYIIRHSGFLRQPGATIADDAEILAEIINPKYFVFGRDEDAWMKFEWQ</sequence>
<keyword evidence="3" id="KW-1185">Reference proteome</keyword>
<proteinExistence type="predicted"/>
<dbReference type="Gene3D" id="3.40.50.1980">
    <property type="entry name" value="Nitrogenase molybdenum iron protein domain"/>
    <property type="match status" value="1"/>
</dbReference>
<name>A0A917M905_9SPHI</name>
<reference evidence="2" key="1">
    <citation type="journal article" date="2014" name="Int. J. Syst. Evol. Microbiol.">
        <title>Complete genome sequence of Corynebacterium casei LMG S-19264T (=DSM 44701T), isolated from a smear-ripened cheese.</title>
        <authorList>
            <consortium name="US DOE Joint Genome Institute (JGI-PGF)"/>
            <person name="Walter F."/>
            <person name="Albersmeier A."/>
            <person name="Kalinowski J."/>
            <person name="Ruckert C."/>
        </authorList>
    </citation>
    <scope>NUCLEOTIDE SEQUENCE</scope>
    <source>
        <strain evidence="2">CGMCC 1.12195</strain>
    </source>
</reference>
<feature type="coiled-coil region" evidence="1">
    <location>
        <begin position="56"/>
        <end position="90"/>
    </location>
</feature>
<organism evidence="2 3">
    <name type="scientific">Parapedobacter pyrenivorans</name>
    <dbReference type="NCBI Taxonomy" id="1305674"/>
    <lineage>
        <taxon>Bacteria</taxon>
        <taxon>Pseudomonadati</taxon>
        <taxon>Bacteroidota</taxon>
        <taxon>Sphingobacteriia</taxon>
        <taxon>Sphingobacteriales</taxon>
        <taxon>Sphingobacteriaceae</taxon>
        <taxon>Parapedobacter</taxon>
    </lineage>
</organism>
<dbReference type="InterPro" id="IPR050902">
    <property type="entry name" value="ABC_Transporter_SBP"/>
</dbReference>
<accession>A0A917M905</accession>
<dbReference type="EMBL" id="BMER01000001">
    <property type="protein sequence ID" value="GGG85054.1"/>
    <property type="molecule type" value="Genomic_DNA"/>
</dbReference>
<dbReference type="GO" id="GO:0071281">
    <property type="term" value="P:cellular response to iron ion"/>
    <property type="evidence" value="ECO:0007669"/>
    <property type="project" value="TreeGrafter"/>
</dbReference>
<dbReference type="SUPFAM" id="SSF53807">
    <property type="entry name" value="Helical backbone' metal receptor"/>
    <property type="match status" value="1"/>
</dbReference>
<reference evidence="2" key="2">
    <citation type="submission" date="2020-09" db="EMBL/GenBank/DDBJ databases">
        <authorList>
            <person name="Sun Q."/>
            <person name="Zhou Y."/>
        </authorList>
    </citation>
    <scope>NUCLEOTIDE SEQUENCE</scope>
    <source>
        <strain evidence="2">CGMCC 1.12195</strain>
    </source>
</reference>
<keyword evidence="1" id="KW-0175">Coiled coil</keyword>
<comment type="caution">
    <text evidence="2">The sequence shown here is derived from an EMBL/GenBank/DDBJ whole genome shotgun (WGS) entry which is preliminary data.</text>
</comment>
<evidence type="ECO:0000313" key="2">
    <source>
        <dbReference type="EMBL" id="GGG85054.1"/>
    </source>
</evidence>